<accession>A0A1B7VSR0</accession>
<evidence type="ECO:0000313" key="2">
    <source>
        <dbReference type="Proteomes" id="UP000092382"/>
    </source>
</evidence>
<protein>
    <submittedName>
        <fullName evidence="1">Uncharacterized protein</fullName>
    </submittedName>
</protein>
<proteinExistence type="predicted"/>
<organism evidence="1 2">
    <name type="scientific">Aphanizomenon flos-aquae LD13</name>
    <dbReference type="NCBI Taxonomy" id="1710894"/>
    <lineage>
        <taxon>Bacteria</taxon>
        <taxon>Bacillati</taxon>
        <taxon>Cyanobacteriota</taxon>
        <taxon>Cyanophyceae</taxon>
        <taxon>Nostocales</taxon>
        <taxon>Aphanizomenonaceae</taxon>
        <taxon>Aphanizomenon</taxon>
    </lineage>
</organism>
<dbReference type="AlphaFoldDB" id="A0A1B7VSR0"/>
<evidence type="ECO:0000313" key="1">
    <source>
        <dbReference type="EMBL" id="OBQ23980.1"/>
    </source>
</evidence>
<sequence>MTENIDKSTYLTQKWLTEIQSLTQQMKQFQRERDEAWESSQKWRQLYNTEAEQRRIDAKIHAESIASVKADLQKFSPIGTETDTSNTIAIQQQISQFNSIEELQTQLLEIIQERDSLLRALKLEREGHIQTRKSLTTALGDAIDSLARSRGERKDTKS</sequence>
<dbReference type="EMBL" id="LJOY01000052">
    <property type="protein sequence ID" value="OBQ23980.1"/>
    <property type="molecule type" value="Genomic_DNA"/>
</dbReference>
<gene>
    <name evidence="1" type="ORF">AN481_14380</name>
</gene>
<dbReference type="PATRIC" id="fig|1710894.3.peg.1140"/>
<reference evidence="1 2" key="1">
    <citation type="submission" date="2015-09" db="EMBL/GenBank/DDBJ databases">
        <title>Whole genome shotgun sequence assembly of Aphanizomenon flos-aquae UKL13.</title>
        <authorList>
            <person name="Driscoll C."/>
        </authorList>
    </citation>
    <scope>NUCLEOTIDE SEQUENCE [LARGE SCALE GENOMIC DNA]</scope>
    <source>
        <strain evidence="1">MDT13</strain>
    </source>
</reference>
<dbReference type="Proteomes" id="UP000092382">
    <property type="component" value="Unassembled WGS sequence"/>
</dbReference>
<comment type="caution">
    <text evidence="1">The sequence shown here is derived from an EMBL/GenBank/DDBJ whole genome shotgun (WGS) entry which is preliminary data.</text>
</comment>
<dbReference type="STRING" id="1803587.GCA_001593825_00515"/>
<name>A0A1B7VSR0_APHFL</name>